<dbReference type="RefSeq" id="WP_068136096.1">
    <property type="nucleotide sequence ID" value="NZ_AP014924.1"/>
</dbReference>
<evidence type="ECO:0000259" key="9">
    <source>
        <dbReference type="PROSITE" id="PS51007"/>
    </source>
</evidence>
<keyword evidence="4" id="KW-0249">Electron transport</keyword>
<dbReference type="Gene3D" id="1.10.760.10">
    <property type="entry name" value="Cytochrome c-like domain"/>
    <property type="match status" value="2"/>
</dbReference>
<evidence type="ECO:0000313" key="10">
    <source>
        <dbReference type="EMBL" id="BAS27361.1"/>
    </source>
</evidence>
<evidence type="ECO:0000256" key="2">
    <source>
        <dbReference type="ARBA" id="ARBA00022617"/>
    </source>
</evidence>
<dbReference type="InterPro" id="IPR036909">
    <property type="entry name" value="Cyt_c-like_dom_sf"/>
</dbReference>
<dbReference type="PROSITE" id="PS51007">
    <property type="entry name" value="CYTC"/>
    <property type="match status" value="2"/>
</dbReference>
<dbReference type="EMBL" id="AP014924">
    <property type="protein sequence ID" value="BAS27361.1"/>
    <property type="molecule type" value="Genomic_DNA"/>
</dbReference>
<dbReference type="SUPFAM" id="SSF46626">
    <property type="entry name" value="Cytochrome c"/>
    <property type="match status" value="2"/>
</dbReference>
<keyword evidence="5 6" id="KW-0408">Iron</keyword>
<evidence type="ECO:0000256" key="4">
    <source>
        <dbReference type="ARBA" id="ARBA00022982"/>
    </source>
</evidence>
<feature type="transmembrane region" description="Helical" evidence="8">
    <location>
        <begin position="6"/>
        <end position="26"/>
    </location>
</feature>
<evidence type="ECO:0000256" key="1">
    <source>
        <dbReference type="ARBA" id="ARBA00022448"/>
    </source>
</evidence>
<dbReference type="InterPro" id="IPR051811">
    <property type="entry name" value="Cytochrome_c550/c551-like"/>
</dbReference>
<dbReference type="KEGG" id="lpil:LIP_1513"/>
<keyword evidence="3 6" id="KW-0479">Metal-binding</keyword>
<dbReference type="InterPro" id="IPR009056">
    <property type="entry name" value="Cyt_c-like_dom"/>
</dbReference>
<feature type="region of interest" description="Disordered" evidence="7">
    <location>
        <begin position="248"/>
        <end position="283"/>
    </location>
</feature>
<keyword evidence="8" id="KW-0812">Transmembrane</keyword>
<evidence type="ECO:0000313" key="11">
    <source>
        <dbReference type="Proteomes" id="UP000065807"/>
    </source>
</evidence>
<name>A0A0K2SJS2_LIMPI</name>
<dbReference type="GO" id="GO:0009055">
    <property type="term" value="F:electron transfer activity"/>
    <property type="evidence" value="ECO:0007669"/>
    <property type="project" value="InterPro"/>
</dbReference>
<dbReference type="PANTHER" id="PTHR37823">
    <property type="entry name" value="CYTOCHROME C-553-LIKE"/>
    <property type="match status" value="1"/>
</dbReference>
<evidence type="ECO:0000256" key="6">
    <source>
        <dbReference type="PROSITE-ProRule" id="PRU00433"/>
    </source>
</evidence>
<evidence type="ECO:0000256" key="5">
    <source>
        <dbReference type="ARBA" id="ARBA00023004"/>
    </source>
</evidence>
<accession>A0A0K2SJS2</accession>
<keyword evidence="2 6" id="KW-0349">Heme</keyword>
<gene>
    <name evidence="10" type="ORF">LIP_1513</name>
</gene>
<keyword evidence="1" id="KW-0813">Transport</keyword>
<feature type="compositionally biased region" description="Gly residues" evidence="7">
    <location>
        <begin position="263"/>
        <end position="273"/>
    </location>
</feature>
<organism evidence="10 11">
    <name type="scientific">Limnochorda pilosa</name>
    <dbReference type="NCBI Taxonomy" id="1555112"/>
    <lineage>
        <taxon>Bacteria</taxon>
        <taxon>Bacillati</taxon>
        <taxon>Bacillota</taxon>
        <taxon>Limnochordia</taxon>
        <taxon>Limnochordales</taxon>
        <taxon>Limnochordaceae</taxon>
        <taxon>Limnochorda</taxon>
    </lineage>
</organism>
<evidence type="ECO:0000256" key="3">
    <source>
        <dbReference type="ARBA" id="ARBA00022723"/>
    </source>
</evidence>
<keyword evidence="8" id="KW-0472">Membrane</keyword>
<dbReference type="Pfam" id="PF00034">
    <property type="entry name" value="Cytochrom_C"/>
    <property type="match status" value="1"/>
</dbReference>
<dbReference type="PANTHER" id="PTHR37823:SF1">
    <property type="entry name" value="CYTOCHROME C-553-LIKE"/>
    <property type="match status" value="1"/>
</dbReference>
<dbReference type="OrthoDB" id="9779283at2"/>
<dbReference type="AlphaFoldDB" id="A0A0K2SJS2"/>
<evidence type="ECO:0000256" key="7">
    <source>
        <dbReference type="SAM" id="MobiDB-lite"/>
    </source>
</evidence>
<dbReference type="GO" id="GO:0046872">
    <property type="term" value="F:metal ion binding"/>
    <property type="evidence" value="ECO:0007669"/>
    <property type="project" value="UniProtKB-KW"/>
</dbReference>
<reference evidence="11" key="1">
    <citation type="submission" date="2015-07" db="EMBL/GenBank/DDBJ databases">
        <title>Complete genome sequence and phylogenetic analysis of Limnochorda pilosa.</title>
        <authorList>
            <person name="Watanabe M."/>
            <person name="Kojima H."/>
            <person name="Fukui M."/>
        </authorList>
    </citation>
    <scope>NUCLEOTIDE SEQUENCE [LARGE SCALE GENOMIC DNA]</scope>
    <source>
        <strain evidence="11">HC45</strain>
    </source>
</reference>
<reference evidence="11" key="2">
    <citation type="journal article" date="2016" name="Int. J. Syst. Evol. Microbiol.">
        <title>Complete genome sequence and cell structure of Limnochorda pilosa, a Gram-negative spore-former within the phylum Firmicutes.</title>
        <authorList>
            <person name="Watanabe M."/>
            <person name="Kojima H."/>
            <person name="Fukui M."/>
        </authorList>
    </citation>
    <scope>NUCLEOTIDE SEQUENCE [LARGE SCALE GENOMIC DNA]</scope>
    <source>
        <strain evidence="11">HC45</strain>
    </source>
</reference>
<keyword evidence="11" id="KW-1185">Reference proteome</keyword>
<keyword evidence="8" id="KW-1133">Transmembrane helix</keyword>
<feature type="domain" description="Cytochrome c" evidence="9">
    <location>
        <begin position="171"/>
        <end position="313"/>
    </location>
</feature>
<dbReference type="Proteomes" id="UP000065807">
    <property type="component" value="Chromosome"/>
</dbReference>
<feature type="domain" description="Cytochrome c" evidence="9">
    <location>
        <begin position="41"/>
        <end position="146"/>
    </location>
</feature>
<protein>
    <recommendedName>
        <fullName evidence="9">Cytochrome c domain-containing protein</fullName>
    </recommendedName>
</protein>
<evidence type="ECO:0000256" key="8">
    <source>
        <dbReference type="SAM" id="Phobius"/>
    </source>
</evidence>
<dbReference type="STRING" id="1555112.LIP_1513"/>
<proteinExistence type="predicted"/>
<sequence length="313" mass="33685">MRYRKYLVVIALAWILILTWTAYLVLENRRMATAGEEQTASLVARGLDIYANNCVVCHGPMGEGVVGPPLNREEFRGDPEEATDAYDLIYRTVSQGRPGSTETHWVRLATGEWASFTSMPTWSQDFGGPLNEQEVRAVATFIMLGDWTQVNGRIPAPRLQGELPDAGVAPEVNQQAKAIIQAKGCLACHTIGQVGGFVGPDLTKVGTWGLDADFLKTWISDPPAMKDRAPVYWSNYGGPLLTPQGMQALQSQPGAGTAQARGEAGGGAPGGGSQAVKDLPLNPPVPLGPTQMPKLLFTDDELDVLVQYLLGLK</sequence>
<dbReference type="GO" id="GO:0020037">
    <property type="term" value="F:heme binding"/>
    <property type="evidence" value="ECO:0007669"/>
    <property type="project" value="InterPro"/>
</dbReference>